<gene>
    <name evidence="2" type="ORF">LCGC14_0018230</name>
</gene>
<dbReference type="InterPro" id="IPR001509">
    <property type="entry name" value="Epimerase_deHydtase"/>
</dbReference>
<feature type="domain" description="NAD-dependent epimerase/dehydratase" evidence="1">
    <location>
        <begin position="4"/>
        <end position="233"/>
    </location>
</feature>
<reference evidence="2" key="1">
    <citation type="journal article" date="2015" name="Nature">
        <title>Complex archaea that bridge the gap between prokaryotes and eukaryotes.</title>
        <authorList>
            <person name="Spang A."/>
            <person name="Saw J.H."/>
            <person name="Jorgensen S.L."/>
            <person name="Zaremba-Niedzwiedzka K."/>
            <person name="Martijn J."/>
            <person name="Lind A.E."/>
            <person name="van Eijk R."/>
            <person name="Schleper C."/>
            <person name="Guy L."/>
            <person name="Ettema T.J."/>
        </authorList>
    </citation>
    <scope>NUCLEOTIDE SEQUENCE</scope>
</reference>
<evidence type="ECO:0000259" key="1">
    <source>
        <dbReference type="Pfam" id="PF01370"/>
    </source>
</evidence>
<sequence>MTTILVTGAAGYIGSIMVPRLLQAGFGVVALDNFMYRQASLLDCCNNPNFELIRGDARDRELLATCLKTVDAIFPLACLTGAPLCKADPVGAKTIIYDAAHDLIELRSPRQAIIFPTTNSGYGIGEEGKFCTEETPLSPISLYGRLKVDIEKALLDAGNVITLRLATVFGASPRMRTDLLVNDFVLKAINDASIVLFEADFCRNYLHIRDAADAFLHSLNNFEAMKDEPYNVGLSEANITKRQLCEEIKKQIPGFYFTEHALGEDPDKRDYMVSNAKIEATGFKATRSLAEGISELIKAYRVLPKFPFGNI</sequence>
<accession>A0A0F9YGJ1</accession>
<protein>
    <recommendedName>
        <fullName evidence="1">NAD-dependent epimerase/dehydratase domain-containing protein</fullName>
    </recommendedName>
</protein>
<dbReference type="AlphaFoldDB" id="A0A0F9YGJ1"/>
<comment type="caution">
    <text evidence="2">The sequence shown here is derived from an EMBL/GenBank/DDBJ whole genome shotgun (WGS) entry which is preliminary data.</text>
</comment>
<dbReference type="EMBL" id="LAZR01000003">
    <property type="protein sequence ID" value="KKO11342.1"/>
    <property type="molecule type" value="Genomic_DNA"/>
</dbReference>
<dbReference type="Gene3D" id="3.40.50.720">
    <property type="entry name" value="NAD(P)-binding Rossmann-like Domain"/>
    <property type="match status" value="1"/>
</dbReference>
<dbReference type="InterPro" id="IPR036291">
    <property type="entry name" value="NAD(P)-bd_dom_sf"/>
</dbReference>
<name>A0A0F9YGJ1_9ZZZZ</name>
<dbReference type="InterPro" id="IPR050177">
    <property type="entry name" value="Lipid_A_modif_metabolic_enz"/>
</dbReference>
<evidence type="ECO:0000313" key="2">
    <source>
        <dbReference type="EMBL" id="KKO11342.1"/>
    </source>
</evidence>
<dbReference type="PANTHER" id="PTHR43245">
    <property type="entry name" value="BIFUNCTIONAL POLYMYXIN RESISTANCE PROTEIN ARNA"/>
    <property type="match status" value="1"/>
</dbReference>
<dbReference type="Pfam" id="PF01370">
    <property type="entry name" value="Epimerase"/>
    <property type="match status" value="1"/>
</dbReference>
<dbReference type="CDD" id="cd08946">
    <property type="entry name" value="SDR_e"/>
    <property type="match status" value="1"/>
</dbReference>
<organism evidence="2">
    <name type="scientific">marine sediment metagenome</name>
    <dbReference type="NCBI Taxonomy" id="412755"/>
    <lineage>
        <taxon>unclassified sequences</taxon>
        <taxon>metagenomes</taxon>
        <taxon>ecological metagenomes</taxon>
    </lineage>
</organism>
<dbReference type="PANTHER" id="PTHR43245:SF23">
    <property type="entry name" value="NAD(P)-BINDING DOMAIN-CONTAINING PROTEIN"/>
    <property type="match status" value="1"/>
</dbReference>
<dbReference type="SUPFAM" id="SSF51735">
    <property type="entry name" value="NAD(P)-binding Rossmann-fold domains"/>
    <property type="match status" value="1"/>
</dbReference>
<proteinExistence type="predicted"/>